<dbReference type="EMBL" id="KF125138">
    <property type="protein sequence ID" value="AIA92461.1"/>
    <property type="molecule type" value="Genomic_DNA"/>
</dbReference>
<proteinExistence type="inferred from homology"/>
<dbReference type="GO" id="GO:0016788">
    <property type="term" value="F:hydrolase activity, acting on ester bonds"/>
    <property type="evidence" value="ECO:0007669"/>
    <property type="project" value="UniProtKB-ARBA"/>
</dbReference>
<comment type="similarity">
    <text evidence="1">Belongs to the 'GDSL' lipolytic enzyme family.</text>
</comment>
<dbReference type="SUPFAM" id="SSF52266">
    <property type="entry name" value="SGNH hydrolase"/>
    <property type="match status" value="1"/>
</dbReference>
<evidence type="ECO:0000313" key="3">
    <source>
        <dbReference type="EMBL" id="AIA92461.1"/>
    </source>
</evidence>
<feature type="non-terminal residue" evidence="3">
    <location>
        <position position="175"/>
    </location>
</feature>
<name>A0A060CI63_9GAMM</name>
<dbReference type="InterPro" id="IPR036514">
    <property type="entry name" value="SGNH_hydro_sf"/>
</dbReference>
<dbReference type="PANTHER" id="PTHR43695">
    <property type="entry name" value="PUTATIVE (AFU_ORTHOLOGUE AFUA_2G17250)-RELATED"/>
    <property type="match status" value="1"/>
</dbReference>
<evidence type="ECO:0000256" key="1">
    <source>
        <dbReference type="ARBA" id="ARBA00008668"/>
    </source>
</evidence>
<reference evidence="3" key="1">
    <citation type="journal article" date="2013" name="Environ. Microbiol.">
        <title>Seasonally variable intestinal metagenomes of the red palm weevil (Rhynchophorus ferrugineus).</title>
        <authorList>
            <person name="Jia S."/>
            <person name="Zhang X."/>
            <person name="Zhang G."/>
            <person name="Yin A."/>
            <person name="Zhang S."/>
            <person name="Li F."/>
            <person name="Wang L."/>
            <person name="Zhao D."/>
            <person name="Yun Q."/>
            <person name="Tala"/>
            <person name="Wang J."/>
            <person name="Sun G."/>
            <person name="Baabdullah M."/>
            <person name="Yu X."/>
            <person name="Hu S."/>
            <person name="Al-Mssallem I.S."/>
            <person name="Yu J."/>
        </authorList>
    </citation>
    <scope>NUCLEOTIDE SEQUENCE</scope>
</reference>
<dbReference type="Gene3D" id="3.40.50.1110">
    <property type="entry name" value="SGNH hydrolase"/>
    <property type="match status" value="1"/>
</dbReference>
<keyword evidence="2" id="KW-0378">Hydrolase</keyword>
<feature type="non-terminal residue" evidence="3">
    <location>
        <position position="1"/>
    </location>
</feature>
<evidence type="ECO:0000256" key="2">
    <source>
        <dbReference type="ARBA" id="ARBA00022801"/>
    </source>
</evidence>
<dbReference type="AlphaFoldDB" id="A0A060CI63"/>
<protein>
    <submittedName>
        <fullName evidence="3">CAZy families CE12 protein</fullName>
    </submittedName>
</protein>
<organism evidence="3">
    <name type="scientific">uncultured Dickeya sp</name>
    <dbReference type="NCBI Taxonomy" id="741653"/>
    <lineage>
        <taxon>Bacteria</taxon>
        <taxon>Pseudomonadati</taxon>
        <taxon>Pseudomonadota</taxon>
        <taxon>Gammaproteobacteria</taxon>
        <taxon>Enterobacterales</taxon>
        <taxon>Pectobacteriaceae</taxon>
        <taxon>Dickeya</taxon>
        <taxon>environmental samples</taxon>
    </lineage>
</organism>
<dbReference type="InterPro" id="IPR037459">
    <property type="entry name" value="RhgT-like"/>
</dbReference>
<sequence>NLCTYPNDANGKPQYPQGHPELSFQHSLERYIKIARDKGAIPVLFTPTTRVKNAAGKTAFQHGPQDVVVSSHHTRSNPGYLFSGDYIATIKQTAERNQVPLIDLEQATIDFANAHPNDWMDYWLAVDANDPRYPWYKTQKSGIRTHPDTTHFQQKGGGRGGIVAGVSSDTTIARV</sequence>
<accession>A0A060CI63</accession>
<dbReference type="PANTHER" id="PTHR43695:SF1">
    <property type="entry name" value="RHAMNOGALACTURONAN ACETYLESTERASE"/>
    <property type="match status" value="1"/>
</dbReference>